<dbReference type="Proteomes" id="UP000007110">
    <property type="component" value="Unassembled WGS sequence"/>
</dbReference>
<dbReference type="EnsemblMetazoa" id="XM_011682710">
    <property type="protein sequence ID" value="XP_011681012"/>
    <property type="gene ID" value="LOC105446209"/>
</dbReference>
<evidence type="ECO:0000313" key="2">
    <source>
        <dbReference type="EnsemblMetazoa" id="XP_011681012"/>
    </source>
</evidence>
<feature type="domain" description="Death" evidence="1">
    <location>
        <begin position="89"/>
        <end position="169"/>
    </location>
</feature>
<dbReference type="SUPFAM" id="SSF47986">
    <property type="entry name" value="DEATH domain"/>
    <property type="match status" value="1"/>
</dbReference>
<dbReference type="RefSeq" id="XP_011681012.2">
    <property type="nucleotide sequence ID" value="XM_011682710.2"/>
</dbReference>
<dbReference type="KEGG" id="spu:105446209"/>
<accession>A0A7M7HNK9</accession>
<dbReference type="GeneID" id="105446209"/>
<dbReference type="AlphaFoldDB" id="A0A7M7HNK9"/>
<name>A0A7M7HNK9_STRPU</name>
<organism evidence="2 3">
    <name type="scientific">Strongylocentrotus purpuratus</name>
    <name type="common">Purple sea urchin</name>
    <dbReference type="NCBI Taxonomy" id="7668"/>
    <lineage>
        <taxon>Eukaryota</taxon>
        <taxon>Metazoa</taxon>
        <taxon>Echinodermata</taxon>
        <taxon>Eleutherozoa</taxon>
        <taxon>Echinozoa</taxon>
        <taxon>Echinoidea</taxon>
        <taxon>Euechinoidea</taxon>
        <taxon>Echinacea</taxon>
        <taxon>Camarodonta</taxon>
        <taxon>Echinidea</taxon>
        <taxon>Strongylocentrotidae</taxon>
        <taxon>Strongylocentrotus</taxon>
    </lineage>
</organism>
<reference evidence="2" key="2">
    <citation type="submission" date="2021-01" db="UniProtKB">
        <authorList>
            <consortium name="EnsemblMetazoa"/>
        </authorList>
    </citation>
    <scope>IDENTIFICATION</scope>
</reference>
<dbReference type="InterPro" id="IPR000488">
    <property type="entry name" value="Death_dom"/>
</dbReference>
<reference evidence="3" key="1">
    <citation type="submission" date="2015-02" db="EMBL/GenBank/DDBJ databases">
        <title>Genome sequencing for Strongylocentrotus purpuratus.</title>
        <authorList>
            <person name="Murali S."/>
            <person name="Liu Y."/>
            <person name="Vee V."/>
            <person name="English A."/>
            <person name="Wang M."/>
            <person name="Skinner E."/>
            <person name="Han Y."/>
            <person name="Muzny D.M."/>
            <person name="Worley K.C."/>
            <person name="Gibbs R.A."/>
        </authorList>
    </citation>
    <scope>NUCLEOTIDE SEQUENCE</scope>
</reference>
<keyword evidence="3" id="KW-1185">Reference proteome</keyword>
<proteinExistence type="predicted"/>
<evidence type="ECO:0000259" key="1">
    <source>
        <dbReference type="Pfam" id="PF00531"/>
    </source>
</evidence>
<sequence>MCFSDRYIEKQKTIPIGNLLTEESSVLSFELEFSPSEDGKKTFNLSIQQGTSTLVEQSLTTSIEAEPDYGVHLTDAQGRHFASDKLLETLTNVLFIPTDVQGLGVQLGFTHTDVEKYLNRPDLTFNSVSRSGFDEMLRDWRRRVRPGDQVDRLHTAMKDAGLGYAADILPHGRKYHIGD</sequence>
<dbReference type="InParanoid" id="A0A7M7HNK9"/>
<dbReference type="Pfam" id="PF00531">
    <property type="entry name" value="Death"/>
    <property type="match status" value="1"/>
</dbReference>
<dbReference type="GO" id="GO:0007165">
    <property type="term" value="P:signal transduction"/>
    <property type="evidence" value="ECO:0007669"/>
    <property type="project" value="InterPro"/>
</dbReference>
<dbReference type="InterPro" id="IPR011029">
    <property type="entry name" value="DEATH-like_dom_sf"/>
</dbReference>
<evidence type="ECO:0000313" key="3">
    <source>
        <dbReference type="Proteomes" id="UP000007110"/>
    </source>
</evidence>
<dbReference type="OMA" id="FCLASAE"/>
<dbReference type="Gene3D" id="1.10.533.10">
    <property type="entry name" value="Death Domain, Fas"/>
    <property type="match status" value="1"/>
</dbReference>
<protein>
    <recommendedName>
        <fullName evidence="1">Death domain-containing protein</fullName>
    </recommendedName>
</protein>
<dbReference type="CDD" id="cd01670">
    <property type="entry name" value="Death"/>
    <property type="match status" value="1"/>
</dbReference>